<dbReference type="WBParaSite" id="PgR026_g004_t07">
    <property type="protein sequence ID" value="PgR026_g004_t07"/>
    <property type="gene ID" value="PgR026_g004"/>
</dbReference>
<name>A0A915B3S2_PARUN</name>
<dbReference type="Proteomes" id="UP000887569">
    <property type="component" value="Unplaced"/>
</dbReference>
<sequence>MKSIFDYSINENRKGEYRRELNVSFSFRRRLHLRESSA</sequence>
<reference evidence="2" key="1">
    <citation type="submission" date="2022-11" db="UniProtKB">
        <authorList>
            <consortium name="WormBaseParasite"/>
        </authorList>
    </citation>
    <scope>IDENTIFICATION</scope>
</reference>
<accession>A0A915B3S2</accession>
<keyword evidence="1" id="KW-1185">Reference proteome</keyword>
<evidence type="ECO:0000313" key="1">
    <source>
        <dbReference type="Proteomes" id="UP000887569"/>
    </source>
</evidence>
<protein>
    <submittedName>
        <fullName evidence="2">Uncharacterized protein</fullName>
    </submittedName>
</protein>
<organism evidence="1 2">
    <name type="scientific">Parascaris univalens</name>
    <name type="common">Nematode worm</name>
    <dbReference type="NCBI Taxonomy" id="6257"/>
    <lineage>
        <taxon>Eukaryota</taxon>
        <taxon>Metazoa</taxon>
        <taxon>Ecdysozoa</taxon>
        <taxon>Nematoda</taxon>
        <taxon>Chromadorea</taxon>
        <taxon>Rhabditida</taxon>
        <taxon>Spirurina</taxon>
        <taxon>Ascaridomorpha</taxon>
        <taxon>Ascaridoidea</taxon>
        <taxon>Ascarididae</taxon>
        <taxon>Parascaris</taxon>
    </lineage>
</organism>
<evidence type="ECO:0000313" key="2">
    <source>
        <dbReference type="WBParaSite" id="PgR026_g004_t07"/>
    </source>
</evidence>
<proteinExistence type="predicted"/>
<dbReference type="AlphaFoldDB" id="A0A915B3S2"/>